<keyword evidence="4" id="KW-0812">Transmembrane</keyword>
<dbReference type="Pfam" id="PF13193">
    <property type="entry name" value="AMP-binding_C"/>
    <property type="match status" value="1"/>
</dbReference>
<dbReference type="InterPro" id="IPR036259">
    <property type="entry name" value="MFS_trans_sf"/>
</dbReference>
<evidence type="ECO:0000313" key="6">
    <source>
        <dbReference type="EMBL" id="MEN3540491.1"/>
    </source>
</evidence>
<dbReference type="PROSITE" id="PS00455">
    <property type="entry name" value="AMP_BINDING"/>
    <property type="match status" value="1"/>
</dbReference>
<keyword evidence="4" id="KW-0472">Membrane</keyword>
<dbReference type="Pfam" id="PF00668">
    <property type="entry name" value="Condensation"/>
    <property type="match status" value="1"/>
</dbReference>
<dbReference type="NCBIfam" id="TIGR01733">
    <property type="entry name" value="AA-adenyl-dom"/>
    <property type="match status" value="1"/>
</dbReference>
<dbReference type="PANTHER" id="PTHR45527">
    <property type="entry name" value="NONRIBOSOMAL PEPTIDE SYNTHETASE"/>
    <property type="match status" value="1"/>
</dbReference>
<feature type="transmembrane region" description="Helical" evidence="4">
    <location>
        <begin position="1743"/>
        <end position="1770"/>
    </location>
</feature>
<feature type="transmembrane region" description="Helical" evidence="4">
    <location>
        <begin position="1614"/>
        <end position="1633"/>
    </location>
</feature>
<comment type="caution">
    <text evidence="6">The sequence shown here is derived from an EMBL/GenBank/DDBJ whole genome shotgun (WGS) entry which is preliminary data.</text>
</comment>
<keyword evidence="2" id="KW-0596">Phosphopantetheine</keyword>
<dbReference type="InterPro" id="IPR020845">
    <property type="entry name" value="AMP-binding_CS"/>
</dbReference>
<dbReference type="CDD" id="cd05930">
    <property type="entry name" value="A_NRPS"/>
    <property type="match status" value="1"/>
</dbReference>
<dbReference type="InterPro" id="IPR010071">
    <property type="entry name" value="AA_adenyl_dom"/>
</dbReference>
<dbReference type="Gene3D" id="1.10.1200.10">
    <property type="entry name" value="ACP-like"/>
    <property type="match status" value="1"/>
</dbReference>
<dbReference type="SUPFAM" id="SSF52777">
    <property type="entry name" value="CoA-dependent acyltransferases"/>
    <property type="match status" value="2"/>
</dbReference>
<name>A0ABV0B1S1_9ACTN</name>
<keyword evidence="4" id="KW-1133">Transmembrane helix</keyword>
<dbReference type="InterPro" id="IPR006162">
    <property type="entry name" value="Ppantetheine_attach_site"/>
</dbReference>
<dbReference type="PANTHER" id="PTHR45527:SF1">
    <property type="entry name" value="FATTY ACID SYNTHASE"/>
    <property type="match status" value="1"/>
</dbReference>
<evidence type="ECO:0000313" key="7">
    <source>
        <dbReference type="Proteomes" id="UP001447516"/>
    </source>
</evidence>
<dbReference type="PROSITE" id="PS00012">
    <property type="entry name" value="PHOSPHOPANTETHEINE"/>
    <property type="match status" value="1"/>
</dbReference>
<dbReference type="InterPro" id="IPR011701">
    <property type="entry name" value="MFS"/>
</dbReference>
<dbReference type="InterPro" id="IPR025110">
    <property type="entry name" value="AMP-bd_C"/>
</dbReference>
<proteinExistence type="predicted"/>
<dbReference type="PROSITE" id="PS50075">
    <property type="entry name" value="CARRIER"/>
    <property type="match status" value="1"/>
</dbReference>
<dbReference type="SMART" id="SM00823">
    <property type="entry name" value="PKS_PP"/>
    <property type="match status" value="1"/>
</dbReference>
<evidence type="ECO:0000256" key="1">
    <source>
        <dbReference type="ARBA" id="ARBA00001957"/>
    </source>
</evidence>
<dbReference type="InterPro" id="IPR001031">
    <property type="entry name" value="Thioesterase"/>
</dbReference>
<dbReference type="InterPro" id="IPR023213">
    <property type="entry name" value="CAT-like_dom_sf"/>
</dbReference>
<dbReference type="InterPro" id="IPR020806">
    <property type="entry name" value="PKS_PP-bd"/>
</dbReference>
<gene>
    <name evidence="6" type="ORF">AAH991_35635</name>
</gene>
<dbReference type="RefSeq" id="WP_346230346.1">
    <property type="nucleotide sequence ID" value="NZ_JBDJAW010000051.1"/>
</dbReference>
<feature type="transmembrane region" description="Helical" evidence="4">
    <location>
        <begin position="1528"/>
        <end position="1548"/>
    </location>
</feature>
<dbReference type="Gene3D" id="2.30.38.10">
    <property type="entry name" value="Luciferase, Domain 3"/>
    <property type="match status" value="1"/>
</dbReference>
<sequence>MRTDTGAETPGSLSPAKQAVLAGLLRRRTLSSSVPARPPGRIPPLSHGQERLWFMEQYAPGTTAYTVPLCTRLSGELDRGALERALREVAARHESLRMRFPTTEDGRPRLIIDEASTVEFSVVEADEDGARRRIAAELARPFDLAEGPLLRSLLIALGPLDHVLLLTAHHAVIDGWSYDLVLSETLTLHDAFRVGAGSPLGPPPLQYGDYAIWQRDRPTAREDVAYWRERLASLPALDLPVDLPRPAEQTFTGAGWRFRIERDTAARVRDLATARGASPYMVLLAAFQVLLFRYSGQRDFAVGSPVSGRALPELEGAVGLFVNTLAMRADLTGEPTFEELLDRVRDGALDAYAHQELPFDQLVSELNVTRDVSRSPVFQVMFVLQNFQAPAEWRTGLGLAEFRLETETTRFDLTLYLRETRDGIEGHLVYNTALFLPATIERMARHFANLLGSVAEAPGTPVSAVELLDSEERSEVLALGAAPPSGGQGLLHELIRGCDPAAPAVVCGDATLTYGELDRLSDRLARRLRRHGVGRDERVAVCMEQSVDVAVAVLGVLKAGGAYVPLDPEHPRDRLAHAVTDSAAKVAVVTPGLRGRLPAAVTAVSLADLEDEDDGPVRGDVRPVDLAYVIYTSGTTGRPKGVAVQHREVVNYLAGVRERFEVEPGGTFALLQSLAFDFGVTVFYLSLMTGGTLHLIPARTAAPALAAHLAGIGADYLKITPSHLSALLADARPEELLPRRLLILGGEAAPWSLARELAAAGRCRVVNHYGPTEATVGVTTFTVGPGGDPGGEGAGTTLPIGRPLPGASIRVLDEHMWPVPVGVAGEVHIGGERLARGYLGRPGLTAERFVPDPYGGPGARLYRTGDLARWLPSGDLQFLGRDDHQVKIRGYRVELGEIESVLAGLPGVAQAVVELRDGRLIAYLGHPGGGSRPAATELRETLRGLLPDYMIPSRYMWLDALPLKSHGKVDRAALPDPGDDRPDQEAGFVTPGTATEEAIAEVWQRVLGLDRVGALDDFFDLGGHSLLAMQVVARLRTVVPHRLITVMDLFRHPTVRALARLADGEDDGPRRLLHRLTPAGPATATLVCAPYGGGSAAIYKPLADEMPPGWALHSIAVPGHELGEEARPLDEVAAECVQEILDGVDGPLALYGHCGLGVMLTVEIARGLEAAGREVDAVYLGGIFPFARLKSRLARLPELTDRLRGDRLWANALRAAGLDVDELGRDQLKLVIDNRRKGTREAERYFTRLFDEGTRPLRAPIISVVGDRDPATEFYQERFREWHLLSARTGVAVLDEAGHFFLRYRAGELAQILTSVHRAMADGDPGRLGRTDESTWWVHDTSEQEALPAVRLGSPKGKAREPGPSMRRFGTVAAGQLVSIVGSALTEFAIPLWIYLTTGSLVNFALFAVLGLLPGMLVSPLAGVIVDRFDRRRVLLAGDLAAGGTQLVLGTLLWTNNLEIWQIYPLIVCLSVALTFQRLAYASSVPQLVPKRFLGHANGFVQMATGTAQLVVPLVAAGLMSLIGLKGILVIDVASYALAIGVVLVTRFPRTMAARRRESIAAEMLGGLRYSWGSRGFRSMLGFFAALNVFLSPLFLMISPLVLAFAGLPEVARVSFAGGLGAFVGGVVMTVWGGPRRRRLRGVLLATLALAGACLVTGLRADLGLIAAGAFGMSLCLALVNGVYATIIQVKVPQRFHGRVIALNTLVAWSTLPVGFGLVAPYGAQVFEPLLAPGGPLADSVGALIGVGAGRGIGFMYVCFGLAITAVVLVSARFRALARFDEHVPDAVPDDLIGYETVRGRR</sequence>
<dbReference type="InterPro" id="IPR036736">
    <property type="entry name" value="ACP-like_sf"/>
</dbReference>
<dbReference type="InterPro" id="IPR009081">
    <property type="entry name" value="PP-bd_ACP"/>
</dbReference>
<feature type="transmembrane region" description="Helical" evidence="4">
    <location>
        <begin position="1700"/>
        <end position="1723"/>
    </location>
</feature>
<protein>
    <submittedName>
        <fullName evidence="6">Amino acid adenylation domain-containing protein</fullName>
    </submittedName>
</protein>
<dbReference type="Gene3D" id="3.30.300.30">
    <property type="match status" value="1"/>
</dbReference>
<evidence type="ECO:0000256" key="2">
    <source>
        <dbReference type="ARBA" id="ARBA00022450"/>
    </source>
</evidence>
<dbReference type="Proteomes" id="UP001447516">
    <property type="component" value="Unassembled WGS sequence"/>
</dbReference>
<evidence type="ECO:0000256" key="4">
    <source>
        <dbReference type="SAM" id="Phobius"/>
    </source>
</evidence>
<dbReference type="SUPFAM" id="SSF56801">
    <property type="entry name" value="Acetyl-CoA synthetase-like"/>
    <property type="match status" value="1"/>
</dbReference>
<dbReference type="Gene3D" id="3.40.50.980">
    <property type="match status" value="2"/>
</dbReference>
<reference evidence="6 7" key="1">
    <citation type="submission" date="2024-05" db="EMBL/GenBank/DDBJ databases">
        <title>Microbispora sp.ZYX-F-249.</title>
        <authorList>
            <person name="Xie H."/>
        </authorList>
    </citation>
    <scope>NUCLEOTIDE SEQUENCE [LARGE SCALE GENOMIC DNA]</scope>
    <source>
        <strain evidence="6 7">ZYX-F-249</strain>
    </source>
</reference>
<dbReference type="Pfam" id="PF00550">
    <property type="entry name" value="PP-binding"/>
    <property type="match status" value="1"/>
</dbReference>
<organism evidence="6 7">
    <name type="scientific">Microbispora maris</name>
    <dbReference type="NCBI Taxonomy" id="3144104"/>
    <lineage>
        <taxon>Bacteria</taxon>
        <taxon>Bacillati</taxon>
        <taxon>Actinomycetota</taxon>
        <taxon>Actinomycetes</taxon>
        <taxon>Streptosporangiales</taxon>
        <taxon>Streptosporangiaceae</taxon>
        <taxon>Microbispora</taxon>
    </lineage>
</organism>
<dbReference type="CDD" id="cd06173">
    <property type="entry name" value="MFS_MefA_like"/>
    <property type="match status" value="1"/>
</dbReference>
<feature type="domain" description="Carrier" evidence="5">
    <location>
        <begin position="990"/>
        <end position="1066"/>
    </location>
</feature>
<feature type="transmembrane region" description="Helical" evidence="4">
    <location>
        <begin position="1640"/>
        <end position="1659"/>
    </location>
</feature>
<feature type="transmembrane region" description="Helical" evidence="4">
    <location>
        <begin position="1500"/>
        <end position="1522"/>
    </location>
</feature>
<dbReference type="Pfam" id="PF07690">
    <property type="entry name" value="MFS_1"/>
    <property type="match status" value="1"/>
</dbReference>
<dbReference type="Pfam" id="PF00975">
    <property type="entry name" value="Thioesterase"/>
    <property type="match status" value="1"/>
</dbReference>
<dbReference type="SUPFAM" id="SSF53474">
    <property type="entry name" value="alpha/beta-Hydrolases"/>
    <property type="match status" value="1"/>
</dbReference>
<dbReference type="InterPro" id="IPR001242">
    <property type="entry name" value="Condensation_dom"/>
</dbReference>
<dbReference type="EMBL" id="JBDJAW010000051">
    <property type="protein sequence ID" value="MEN3540491.1"/>
    <property type="molecule type" value="Genomic_DNA"/>
</dbReference>
<dbReference type="Pfam" id="PF00501">
    <property type="entry name" value="AMP-binding"/>
    <property type="match status" value="1"/>
</dbReference>
<keyword evidence="3" id="KW-0597">Phosphoprotein</keyword>
<dbReference type="Gene3D" id="3.30.559.30">
    <property type="entry name" value="Nonribosomal peptide synthetase, condensation domain"/>
    <property type="match status" value="1"/>
</dbReference>
<dbReference type="InterPro" id="IPR029058">
    <property type="entry name" value="AB_hydrolase_fold"/>
</dbReference>
<comment type="cofactor">
    <cofactor evidence="1">
        <name>pantetheine 4'-phosphate</name>
        <dbReference type="ChEBI" id="CHEBI:47942"/>
    </cofactor>
</comment>
<feature type="transmembrane region" description="Helical" evidence="4">
    <location>
        <begin position="1460"/>
        <end position="1479"/>
    </location>
</feature>
<dbReference type="Gene3D" id="3.40.50.1820">
    <property type="entry name" value="alpha/beta hydrolase"/>
    <property type="match status" value="1"/>
</dbReference>
<feature type="transmembrane region" description="Helical" evidence="4">
    <location>
        <begin position="1581"/>
        <end position="1608"/>
    </location>
</feature>
<dbReference type="InterPro" id="IPR000873">
    <property type="entry name" value="AMP-dep_synth/lig_dom"/>
</dbReference>
<accession>A0ABV0B1S1</accession>
<dbReference type="Gene3D" id="3.30.559.10">
    <property type="entry name" value="Chloramphenicol acetyltransferase-like domain"/>
    <property type="match status" value="1"/>
</dbReference>
<feature type="transmembrane region" description="Helical" evidence="4">
    <location>
        <begin position="1434"/>
        <end position="1454"/>
    </location>
</feature>
<dbReference type="SUPFAM" id="SSF103473">
    <property type="entry name" value="MFS general substrate transporter"/>
    <property type="match status" value="1"/>
</dbReference>
<evidence type="ECO:0000259" key="5">
    <source>
        <dbReference type="PROSITE" id="PS50075"/>
    </source>
</evidence>
<dbReference type="InterPro" id="IPR045851">
    <property type="entry name" value="AMP-bd_C_sf"/>
</dbReference>
<dbReference type="Gene3D" id="1.20.1250.20">
    <property type="entry name" value="MFS general substrate transporter like domains"/>
    <property type="match status" value="1"/>
</dbReference>
<evidence type="ECO:0000256" key="3">
    <source>
        <dbReference type="ARBA" id="ARBA00022553"/>
    </source>
</evidence>
<feature type="transmembrane region" description="Helical" evidence="4">
    <location>
        <begin position="1665"/>
        <end position="1688"/>
    </location>
</feature>
<dbReference type="CDD" id="cd19531">
    <property type="entry name" value="LCL_NRPS-like"/>
    <property type="match status" value="1"/>
</dbReference>
<keyword evidence="7" id="KW-1185">Reference proteome</keyword>